<dbReference type="AlphaFoldDB" id="A0A9N8KVR5"/>
<dbReference type="OrthoDB" id="10633381at2759"/>
<evidence type="ECO:0000313" key="3">
    <source>
        <dbReference type="Proteomes" id="UP001154114"/>
    </source>
</evidence>
<dbReference type="EMBL" id="LR824025">
    <property type="protein sequence ID" value="CAD0204975.1"/>
    <property type="molecule type" value="Genomic_DNA"/>
</dbReference>
<name>A0A9N8KVR5_CHRIL</name>
<proteinExistence type="predicted"/>
<dbReference type="Proteomes" id="UP001154114">
    <property type="component" value="Chromosome 22"/>
</dbReference>
<accession>A0A9N8KVR5</accession>
<keyword evidence="1" id="KW-0472">Membrane</keyword>
<feature type="transmembrane region" description="Helical" evidence="1">
    <location>
        <begin position="23"/>
        <end position="51"/>
    </location>
</feature>
<keyword evidence="1" id="KW-1133">Transmembrane helix</keyword>
<protein>
    <submittedName>
        <fullName evidence="2">Uncharacterized protein</fullName>
    </submittedName>
</protein>
<evidence type="ECO:0000256" key="1">
    <source>
        <dbReference type="SAM" id="Phobius"/>
    </source>
</evidence>
<evidence type="ECO:0000313" key="2">
    <source>
        <dbReference type="EMBL" id="CAD0204975.1"/>
    </source>
</evidence>
<keyword evidence="1" id="KW-0812">Transmembrane</keyword>
<reference evidence="2" key="1">
    <citation type="submission" date="2021-12" db="EMBL/GenBank/DDBJ databases">
        <authorList>
            <person name="King R."/>
        </authorList>
    </citation>
    <scope>NUCLEOTIDE SEQUENCE</scope>
</reference>
<keyword evidence="3" id="KW-1185">Reference proteome</keyword>
<sequence>MRERSCHKNQLGGYHPASLFKCLYLFIVSCHVFVTSLNVVQTVNIIIFLPLSHFTWGRRNMFFYKHVANGFGYGFIVGRLPDTNPLWDCDCWWFTRHHSGDPRCLVQCTRS</sequence>
<organism evidence="2 3">
    <name type="scientific">Chrysodeixis includens</name>
    <name type="common">Soybean looper</name>
    <name type="synonym">Pseudoplusia includens</name>
    <dbReference type="NCBI Taxonomy" id="689277"/>
    <lineage>
        <taxon>Eukaryota</taxon>
        <taxon>Metazoa</taxon>
        <taxon>Ecdysozoa</taxon>
        <taxon>Arthropoda</taxon>
        <taxon>Hexapoda</taxon>
        <taxon>Insecta</taxon>
        <taxon>Pterygota</taxon>
        <taxon>Neoptera</taxon>
        <taxon>Endopterygota</taxon>
        <taxon>Lepidoptera</taxon>
        <taxon>Glossata</taxon>
        <taxon>Ditrysia</taxon>
        <taxon>Noctuoidea</taxon>
        <taxon>Noctuidae</taxon>
        <taxon>Plusiinae</taxon>
        <taxon>Chrysodeixis</taxon>
    </lineage>
</organism>
<gene>
    <name evidence="2" type="ORF">CINC_LOCUS7281</name>
</gene>